<dbReference type="GO" id="GO:0006412">
    <property type="term" value="P:translation"/>
    <property type="evidence" value="ECO:0007669"/>
    <property type="project" value="UniProtKB-UniRule"/>
</dbReference>
<dbReference type="PANTHER" id="PTHR23413">
    <property type="entry name" value="60S RIBOSOMAL PROTEIN L32 AND DNA-DIRECTED RNA POLYMERASE II, SUBUNIT N"/>
    <property type="match status" value="1"/>
</dbReference>
<dbReference type="EMBL" id="JACDUO010000001">
    <property type="protein sequence ID" value="MBA2863311.1"/>
    <property type="molecule type" value="Genomic_DNA"/>
</dbReference>
<dbReference type="EMBL" id="JACDUN010000001">
    <property type="protein sequence ID" value="MBA2857613.1"/>
    <property type="molecule type" value="Genomic_DNA"/>
</dbReference>
<dbReference type="AlphaFoldDB" id="A0A2L1CBQ5"/>
<reference evidence="13" key="4">
    <citation type="submission" date="2020-07" db="EMBL/GenBank/DDBJ databases">
        <title>Severe corrosion of carbon steel in oil field produced water can be linked to methanogenic archaea containing a special type of NiFe hydrogenase.</title>
        <authorList>
            <person name="Lahme S."/>
            <person name="Mand J."/>
            <person name="Longwell J."/>
            <person name="Smith R."/>
            <person name="Enning D."/>
        </authorList>
    </citation>
    <scope>NUCLEOTIDE SEQUENCE</scope>
    <source>
        <strain evidence="13">MIC098Bin5</strain>
    </source>
</reference>
<dbReference type="KEGG" id="mmad:MMJJ_14230"/>
<dbReference type="EMBL" id="JAGINF010000005">
    <property type="protein sequence ID" value="MBP2219910.1"/>
    <property type="molecule type" value="Genomic_DNA"/>
</dbReference>
<dbReference type="Proteomes" id="UP000567099">
    <property type="component" value="Unassembled WGS sequence"/>
</dbReference>
<dbReference type="GO" id="GO:0003735">
    <property type="term" value="F:structural constituent of ribosome"/>
    <property type="evidence" value="ECO:0007669"/>
    <property type="project" value="InterPro"/>
</dbReference>
<proteinExistence type="inferred from homology"/>
<dbReference type="CDD" id="cd00513">
    <property type="entry name" value="Ribosomal_L32_L32e"/>
    <property type="match status" value="1"/>
</dbReference>
<dbReference type="EMBL" id="JACHIQ010000001">
    <property type="protein sequence ID" value="MBB6067166.1"/>
    <property type="molecule type" value="Genomic_DNA"/>
</dbReference>
<dbReference type="EMBL" id="CP026606">
    <property type="protein sequence ID" value="AVB76801.1"/>
    <property type="molecule type" value="Genomic_DNA"/>
</dbReference>
<dbReference type="SUPFAM" id="SSF52042">
    <property type="entry name" value="Ribosomal protein L32e"/>
    <property type="match status" value="1"/>
</dbReference>
<evidence type="ECO:0000313" key="19">
    <source>
        <dbReference type="Proteomes" id="UP000567099"/>
    </source>
</evidence>
<evidence type="ECO:0000256" key="2">
    <source>
        <dbReference type="ARBA" id="ARBA00022980"/>
    </source>
</evidence>
<evidence type="ECO:0000313" key="12">
    <source>
        <dbReference type="EMBL" id="MBB6496685.1"/>
    </source>
</evidence>
<dbReference type="Proteomes" id="UP000584706">
    <property type="component" value="Unassembled WGS sequence"/>
</dbReference>
<dbReference type="EMBL" id="JACHED010000001">
    <property type="protein sequence ID" value="MBB6496685.1"/>
    <property type="molecule type" value="Genomic_DNA"/>
</dbReference>
<gene>
    <name evidence="5" type="primary">rpl32e</name>
    <name evidence="13" type="ORF">H0S71_03780</name>
    <name evidence="14" type="ORF">HNP85_001128</name>
    <name evidence="8" type="ORF">HNP86_000311</name>
    <name evidence="7" type="ORF">HNP88_001499</name>
    <name evidence="9" type="ORF">HNP93_000314</name>
    <name evidence="10" type="ORF">HNP94_000311</name>
    <name evidence="12" type="ORF">HNP96_000706</name>
    <name evidence="11" type="ORF">HNP97_000656</name>
    <name evidence="15" type="ORF">J2745_001417</name>
    <name evidence="6" type="ORF">MMJJ_14230</name>
</gene>
<dbReference type="EMBL" id="JACDUJ010000001">
    <property type="protein sequence ID" value="MBA2847315.1"/>
    <property type="molecule type" value="Genomic_DNA"/>
</dbReference>
<dbReference type="InterPro" id="IPR001515">
    <property type="entry name" value="Ribosomal_eL32"/>
</dbReference>
<dbReference type="Proteomes" id="UP000564425">
    <property type="component" value="Unassembled WGS sequence"/>
</dbReference>
<dbReference type="GeneID" id="10982990"/>
<dbReference type="SMR" id="A0A2L1CBQ5"/>
<dbReference type="NCBIfam" id="NF006332">
    <property type="entry name" value="PRK08562.1"/>
    <property type="match status" value="1"/>
</dbReference>
<keyword evidence="2 5" id="KW-0689">Ribosomal protein</keyword>
<protein>
    <recommendedName>
        <fullName evidence="4 5">Large ribosomal subunit protein eL32</fullName>
    </recommendedName>
</protein>
<evidence type="ECO:0000313" key="20">
    <source>
        <dbReference type="Proteomes" id="UP000571854"/>
    </source>
</evidence>
<dbReference type="InterPro" id="IPR036351">
    <property type="entry name" value="Ribosomal_eL32_sf"/>
</dbReference>
<reference evidence="15" key="5">
    <citation type="submission" date="2021-03" db="EMBL/GenBank/DDBJ databases">
        <title>Genomic Encyclopedia of Type Strains, Phase IV (KMG-IV): sequencing the most valuable type-strain genomes for metagenomic binning, comparative biology and taxonomic classification.</title>
        <authorList>
            <person name="Goeker M."/>
        </authorList>
    </citation>
    <scope>NUCLEOTIDE SEQUENCE</scope>
    <source>
        <strain evidence="15">DSM 2771</strain>
    </source>
</reference>
<evidence type="ECO:0000313" key="10">
    <source>
        <dbReference type="EMBL" id="MBA2863311.1"/>
    </source>
</evidence>
<name>A0A2L1CBQ5_METMI</name>
<comment type="similarity">
    <text evidence="1 5">Belongs to the eukaryotic ribosomal protein eL32 family.</text>
</comment>
<evidence type="ECO:0000313" key="8">
    <source>
        <dbReference type="EMBL" id="MBA2850180.1"/>
    </source>
</evidence>
<dbReference type="EMBL" id="JAFBBC010000001">
    <property type="protein sequence ID" value="MBM7409456.1"/>
    <property type="molecule type" value="Genomic_DNA"/>
</dbReference>
<evidence type="ECO:0000313" key="17">
    <source>
        <dbReference type="Proteomes" id="UP000558015"/>
    </source>
</evidence>
<dbReference type="EMBL" id="JACDUH010000001">
    <property type="protein sequence ID" value="MBA2850180.1"/>
    <property type="molecule type" value="Genomic_DNA"/>
</dbReference>
<dbReference type="Proteomes" id="UP000742560">
    <property type="component" value="Unassembled WGS sequence"/>
</dbReference>
<dbReference type="OMA" id="HPSGYEE"/>
<dbReference type="Proteomes" id="UP000558015">
    <property type="component" value="Unassembled WGS sequence"/>
</dbReference>
<dbReference type="PROSITE" id="PS00580">
    <property type="entry name" value="RIBOSOMAL_L32E"/>
    <property type="match status" value="1"/>
</dbReference>
<evidence type="ECO:0000313" key="9">
    <source>
        <dbReference type="EMBL" id="MBA2857613.1"/>
    </source>
</evidence>
<dbReference type="EMBL" id="JACCQJ010000001">
    <property type="protein sequence ID" value="MBG0769011.1"/>
    <property type="molecule type" value="Genomic_DNA"/>
</dbReference>
<dbReference type="GO" id="GO:0022625">
    <property type="term" value="C:cytosolic large ribosomal subunit"/>
    <property type="evidence" value="ECO:0007669"/>
    <property type="project" value="TreeGrafter"/>
</dbReference>
<evidence type="ECO:0000313" key="11">
    <source>
        <dbReference type="EMBL" id="MBB6067166.1"/>
    </source>
</evidence>
<dbReference type="RefSeq" id="WP_011171360.1">
    <property type="nucleotide sequence ID" value="NZ_BAAABJ010000001.1"/>
</dbReference>
<organism evidence="6 16">
    <name type="scientific">Methanococcus maripaludis</name>
    <name type="common">Methanococcus deltae</name>
    <dbReference type="NCBI Taxonomy" id="39152"/>
    <lineage>
        <taxon>Archaea</taxon>
        <taxon>Methanobacteriati</taxon>
        <taxon>Methanobacteriota</taxon>
        <taxon>Methanomada group</taxon>
        <taxon>Methanococci</taxon>
        <taxon>Methanococcales</taxon>
        <taxon>Methanococcaceae</taxon>
        <taxon>Methanococcus</taxon>
    </lineage>
</organism>
<evidence type="ECO:0000256" key="5">
    <source>
        <dbReference type="HAMAP-Rule" id="MF_00810"/>
    </source>
</evidence>
<evidence type="ECO:0000313" key="16">
    <source>
        <dbReference type="Proteomes" id="UP000239462"/>
    </source>
</evidence>
<evidence type="ECO:0000256" key="1">
    <source>
        <dbReference type="ARBA" id="ARBA00008431"/>
    </source>
</evidence>
<reference evidence="17 18" key="3">
    <citation type="submission" date="2020-07" db="EMBL/GenBank/DDBJ databases">
        <title>Genomic Encyclopedia of Type Strains, Phase IV (KMG-V): Genome sequencing to study the core and pangenomes of soil and plant-associated prokaryotes.</title>
        <authorList>
            <person name="Whitman W."/>
        </authorList>
    </citation>
    <scope>NUCLEOTIDE SEQUENCE [LARGE SCALE GENOMIC DNA]</scope>
    <source>
        <strain evidence="8 18">A1</strain>
        <strain evidence="7 20">A5</strain>
        <strain evidence="9 17">C12</strain>
        <strain evidence="10 19">C13</strain>
        <strain evidence="12 22">D1</strain>
        <strain evidence="11 21">DSM 7078</strain>
        <strain evidence="14">RC</strain>
    </source>
</reference>
<dbReference type="PANTHER" id="PTHR23413:SF1">
    <property type="entry name" value="RIBOSOMAL PROTEIN L32"/>
    <property type="match status" value="1"/>
</dbReference>
<dbReference type="InterPro" id="IPR023654">
    <property type="entry name" value="Ribosomal_eL32_arc"/>
</dbReference>
<dbReference type="SMART" id="SM01393">
    <property type="entry name" value="Ribosomal_L32e"/>
    <property type="match status" value="1"/>
</dbReference>
<reference evidence="16" key="1">
    <citation type="journal article" date="2018" name="Genome Announc.">
        <title>Complete Genome Sequence of the Methanococcus maripaludis Type Strain JJ (DSM 2067), a Model for Selenoprotein Synthesis in Archaea.</title>
        <authorList>
            <person name="Poehlein A."/>
            <person name="Heym D."/>
            <person name="Quitzke V."/>
            <person name="Fersch J."/>
            <person name="Daniel R."/>
            <person name="Rother M."/>
        </authorList>
    </citation>
    <scope>NUCLEOTIDE SEQUENCE [LARGE SCALE GENOMIC DNA]</scope>
    <source>
        <strain evidence="16">DSM 2067</strain>
    </source>
</reference>
<evidence type="ECO:0000313" key="14">
    <source>
        <dbReference type="EMBL" id="MBM7409456.1"/>
    </source>
</evidence>
<dbReference type="InterPro" id="IPR018263">
    <property type="entry name" value="Ribosomal_eL32_CS"/>
</dbReference>
<dbReference type="Proteomes" id="UP000714405">
    <property type="component" value="Unassembled WGS sequence"/>
</dbReference>
<evidence type="ECO:0000313" key="6">
    <source>
        <dbReference type="EMBL" id="AVB76801.1"/>
    </source>
</evidence>
<evidence type="ECO:0000256" key="3">
    <source>
        <dbReference type="ARBA" id="ARBA00023274"/>
    </source>
</evidence>
<evidence type="ECO:0000313" key="7">
    <source>
        <dbReference type="EMBL" id="MBA2847315.1"/>
    </source>
</evidence>
<dbReference type="Proteomes" id="UP000239462">
    <property type="component" value="Chromosome"/>
</dbReference>
<sequence>MSEFKRLMRLKLKMKQKRPEFKRQDWFKCSRIGTSWRRPFGKHSGMRIGLTHRAAVVNTGYRGPVLVRGLHPSGLQDILVNNVKELVALNPEVQGARIAATVGKRKRIEIVKKANELGIRVFNVSKQKQEEFLSL</sequence>
<evidence type="ECO:0000256" key="4">
    <source>
        <dbReference type="ARBA" id="ARBA00035229"/>
    </source>
</evidence>
<dbReference type="HAMAP" id="MF_00810">
    <property type="entry name" value="Ribosomal_eL32"/>
    <property type="match status" value="1"/>
</dbReference>
<dbReference type="Proteomes" id="UP000722095">
    <property type="component" value="Unassembled WGS sequence"/>
</dbReference>
<dbReference type="Proteomes" id="UP000590564">
    <property type="component" value="Unassembled WGS sequence"/>
</dbReference>
<reference evidence="6" key="2">
    <citation type="submission" date="2018-02" db="EMBL/GenBank/DDBJ databases">
        <title>Complete genome sequence of the Methanococcus maripaludis type strain JJ (DSM 2067), a model for selenoprotein synthesis in Archaea.</title>
        <authorList>
            <person name="Poehlein A."/>
            <person name="Heym D."/>
            <person name="Quitzke V."/>
            <person name="Fersch J."/>
            <person name="Daniel R."/>
            <person name="Rother M."/>
        </authorList>
    </citation>
    <scope>NUCLEOTIDE SEQUENCE [LARGE SCALE GENOMIC DNA]</scope>
    <source>
        <strain evidence="6">DSM 2067</strain>
    </source>
</reference>
<keyword evidence="3 5" id="KW-0687">Ribonucleoprotein</keyword>
<evidence type="ECO:0000313" key="18">
    <source>
        <dbReference type="Proteomes" id="UP000564425"/>
    </source>
</evidence>
<dbReference type="Pfam" id="PF01655">
    <property type="entry name" value="Ribosomal_L32e"/>
    <property type="match status" value="1"/>
</dbReference>
<dbReference type="Proteomes" id="UP000571854">
    <property type="component" value="Unassembled WGS sequence"/>
</dbReference>
<evidence type="ECO:0000313" key="22">
    <source>
        <dbReference type="Proteomes" id="UP000590564"/>
    </source>
</evidence>
<evidence type="ECO:0000313" key="15">
    <source>
        <dbReference type="EMBL" id="MBP2219910.1"/>
    </source>
</evidence>
<accession>A0A2L1CBQ5</accession>
<evidence type="ECO:0000313" key="13">
    <source>
        <dbReference type="EMBL" id="MBG0769011.1"/>
    </source>
</evidence>
<evidence type="ECO:0000313" key="21">
    <source>
        <dbReference type="Proteomes" id="UP000584706"/>
    </source>
</evidence>